<organism evidence="1 2">
    <name type="scientific">Bradyrhizobium lablabi</name>
    <dbReference type="NCBI Taxonomy" id="722472"/>
    <lineage>
        <taxon>Bacteria</taxon>
        <taxon>Pseudomonadati</taxon>
        <taxon>Pseudomonadota</taxon>
        <taxon>Alphaproteobacteria</taxon>
        <taxon>Hyphomicrobiales</taxon>
        <taxon>Nitrobacteraceae</taxon>
        <taxon>Bradyrhizobium</taxon>
    </lineage>
</organism>
<proteinExistence type="predicted"/>
<sequence length="73" mass="8071">MNADDDYELTSDQWEALRAIRVPAPNARALNRSVVEKLVALQLAEMTDGRPVITRKGRSVLLRGSPRLLDVAA</sequence>
<dbReference type="AlphaFoldDB" id="A0A1M6MHI3"/>
<evidence type="ECO:0000313" key="2">
    <source>
        <dbReference type="Proteomes" id="UP000189935"/>
    </source>
</evidence>
<evidence type="ECO:0000313" key="1">
    <source>
        <dbReference type="EMBL" id="SHJ82914.1"/>
    </source>
</evidence>
<accession>A0A1M6MHI3</accession>
<protein>
    <submittedName>
        <fullName evidence="1">Uncharacterized protein</fullName>
    </submittedName>
</protein>
<dbReference type="RefSeq" id="WP_079544788.1">
    <property type="nucleotide sequence ID" value="NZ_LT670844.1"/>
</dbReference>
<gene>
    <name evidence="1" type="ORF">SAMN05444159_1617</name>
</gene>
<name>A0A1M6MHI3_9BRAD</name>
<dbReference type="Proteomes" id="UP000189935">
    <property type="component" value="Chromosome I"/>
</dbReference>
<dbReference type="EMBL" id="LT670844">
    <property type="protein sequence ID" value="SHJ82914.1"/>
    <property type="molecule type" value="Genomic_DNA"/>
</dbReference>
<dbReference type="OrthoDB" id="8243905at2"/>
<reference evidence="1 2" key="1">
    <citation type="submission" date="2016-11" db="EMBL/GenBank/DDBJ databases">
        <authorList>
            <person name="Jaros S."/>
            <person name="Januszkiewicz K."/>
            <person name="Wedrychowicz H."/>
        </authorList>
    </citation>
    <scope>NUCLEOTIDE SEQUENCE [LARGE SCALE GENOMIC DNA]</scope>
    <source>
        <strain evidence="1 2">GAS499</strain>
    </source>
</reference>